<dbReference type="PROSITE" id="PS00687">
    <property type="entry name" value="ALDEHYDE_DEHYDR_GLU"/>
    <property type="match status" value="1"/>
</dbReference>
<feature type="active site" evidence="4 5">
    <location>
        <position position="240"/>
    </location>
</feature>
<dbReference type="GO" id="GO:0016620">
    <property type="term" value="F:oxidoreductase activity, acting on the aldehyde or oxo group of donors, NAD or NADP as acceptor"/>
    <property type="evidence" value="ECO:0007669"/>
    <property type="project" value="InterPro"/>
</dbReference>
<dbReference type="PIRSF" id="PIRSF036492">
    <property type="entry name" value="ALDH"/>
    <property type="match status" value="1"/>
</dbReference>
<dbReference type="InterPro" id="IPR015590">
    <property type="entry name" value="Aldehyde_DH_dom"/>
</dbReference>
<evidence type="ECO:0000256" key="1">
    <source>
        <dbReference type="ARBA" id="ARBA00009986"/>
    </source>
</evidence>
<keyword evidence="2 3" id="KW-0560">Oxidoreductase</keyword>
<comment type="similarity">
    <text evidence="1 3 6">Belongs to the aldehyde dehydrogenase family.</text>
</comment>
<evidence type="ECO:0000256" key="2">
    <source>
        <dbReference type="ARBA" id="ARBA00023002"/>
    </source>
</evidence>
<evidence type="ECO:0000256" key="6">
    <source>
        <dbReference type="RuleBase" id="RU003345"/>
    </source>
</evidence>
<accession>A0A7I7UI20</accession>
<protein>
    <recommendedName>
        <fullName evidence="3">Aldehyde dehydrogenase</fullName>
    </recommendedName>
</protein>
<evidence type="ECO:0000256" key="3">
    <source>
        <dbReference type="PIRNR" id="PIRNR036492"/>
    </source>
</evidence>
<dbReference type="EMBL" id="AP022599">
    <property type="protein sequence ID" value="BBY80513.1"/>
    <property type="molecule type" value="Genomic_DNA"/>
</dbReference>
<gene>
    <name evidence="8" type="primary">gabD2</name>
    <name evidence="8" type="ORF">MPUL_16710</name>
</gene>
<dbReference type="Pfam" id="PF00171">
    <property type="entry name" value="Aldedh"/>
    <property type="match status" value="1"/>
</dbReference>
<name>A0A7I7UI20_MYCPV</name>
<dbReference type="InterPro" id="IPR012394">
    <property type="entry name" value="Aldehyde_DH_NAD(P)"/>
</dbReference>
<reference evidence="8 9" key="1">
    <citation type="journal article" date="2019" name="Emerg. Microbes Infect.">
        <title>Comprehensive subspecies identification of 175 nontuberculous mycobacteria species based on 7547 genomic profiles.</title>
        <authorList>
            <person name="Matsumoto Y."/>
            <person name="Kinjo T."/>
            <person name="Motooka D."/>
            <person name="Nabeya D."/>
            <person name="Jung N."/>
            <person name="Uechi K."/>
            <person name="Horii T."/>
            <person name="Iida T."/>
            <person name="Fujita J."/>
            <person name="Nakamura S."/>
        </authorList>
    </citation>
    <scope>NUCLEOTIDE SEQUENCE [LARGE SCALE GENOMIC DNA]</scope>
    <source>
        <strain evidence="8 9">JCM 6370</strain>
    </source>
</reference>
<dbReference type="SUPFAM" id="SSF53720">
    <property type="entry name" value="ALDH-like"/>
    <property type="match status" value="1"/>
</dbReference>
<evidence type="ECO:0000259" key="7">
    <source>
        <dbReference type="Pfam" id="PF00171"/>
    </source>
</evidence>
<proteinExistence type="inferred from homology"/>
<feature type="active site" evidence="4">
    <location>
        <position position="274"/>
    </location>
</feature>
<dbReference type="GO" id="GO:0006081">
    <property type="term" value="P:aldehyde metabolic process"/>
    <property type="evidence" value="ECO:0007669"/>
    <property type="project" value="InterPro"/>
</dbReference>
<dbReference type="Gene3D" id="3.40.309.10">
    <property type="entry name" value="Aldehyde Dehydrogenase, Chain A, domain 2"/>
    <property type="match status" value="1"/>
</dbReference>
<dbReference type="RefSeq" id="WP_163899280.1">
    <property type="nucleotide sequence ID" value="NZ_AP022599.1"/>
</dbReference>
<organism evidence="8 9">
    <name type="scientific">Mycolicibacterium pulveris</name>
    <name type="common">Mycobacterium pulveris</name>
    <dbReference type="NCBI Taxonomy" id="36813"/>
    <lineage>
        <taxon>Bacteria</taxon>
        <taxon>Bacillati</taxon>
        <taxon>Actinomycetota</taxon>
        <taxon>Actinomycetes</taxon>
        <taxon>Mycobacteriales</taxon>
        <taxon>Mycobacteriaceae</taxon>
        <taxon>Mycolicibacterium</taxon>
    </lineage>
</organism>
<dbReference type="Proteomes" id="UP000467252">
    <property type="component" value="Chromosome"/>
</dbReference>
<evidence type="ECO:0000256" key="5">
    <source>
        <dbReference type="PROSITE-ProRule" id="PRU10007"/>
    </source>
</evidence>
<dbReference type="CDD" id="cd07099">
    <property type="entry name" value="ALDH_DDALDH"/>
    <property type="match status" value="1"/>
</dbReference>
<sequence>MTATPDVELPDTGTVRNPATGAVAGTVRWTDPADVPRVAARLRDAQKQWEARGPKGRAKVLARYAVWMGEHRDEIESLLIKETGKSATDAAQEVPLLIMIASYYIKTMEKALAPETRPAALPFLAIKKVEVHYRPYPVVGIVAPWNYPVANLLMDALAALAAGCAVLLKPSERTPLTAELLLRGWLDSGAPEVMGIVQGAREAVEAVVDNSDYIHFTGSSATGAKVMERAARRLTPVSLELGGKDPMIVLEDADIELAANAAVWGAMFNAGQTCVSVERVYVLEPVYDEFVDAVVRAVENLKVGAGEGYDFGSLIDDSQVEVTERHVREAVAAGARVLTGGKRPGGPGSFYPPTVLVDVDHSMACMTEETFGPTLPIMKVASVAEAIRLANDSPYGLSASVFSKDIERAKSIAVQLDCGAVNVNDVISNLMCTTAPMGGWKNSGIGARFGGPDGMRKFCRQEAVVAPRTNIGAGGTYYNNSLKALKRMNKLMTKLALARPRRVAK</sequence>
<evidence type="ECO:0000313" key="8">
    <source>
        <dbReference type="EMBL" id="BBY80513.1"/>
    </source>
</evidence>
<dbReference type="AlphaFoldDB" id="A0A7I7UI20"/>
<dbReference type="InterPro" id="IPR016161">
    <property type="entry name" value="Ald_DH/histidinol_DH"/>
</dbReference>
<dbReference type="Gene3D" id="3.40.605.10">
    <property type="entry name" value="Aldehyde Dehydrogenase, Chain A, domain 1"/>
    <property type="match status" value="1"/>
</dbReference>
<keyword evidence="9" id="KW-1185">Reference proteome</keyword>
<dbReference type="FunFam" id="3.40.309.10:FF:000009">
    <property type="entry name" value="Aldehyde dehydrogenase A"/>
    <property type="match status" value="1"/>
</dbReference>
<evidence type="ECO:0000313" key="9">
    <source>
        <dbReference type="Proteomes" id="UP000467252"/>
    </source>
</evidence>
<dbReference type="InterPro" id="IPR016162">
    <property type="entry name" value="Ald_DH_N"/>
</dbReference>
<dbReference type="InterPro" id="IPR016163">
    <property type="entry name" value="Ald_DH_C"/>
</dbReference>
<dbReference type="PANTHER" id="PTHR11699">
    <property type="entry name" value="ALDEHYDE DEHYDROGENASE-RELATED"/>
    <property type="match status" value="1"/>
</dbReference>
<dbReference type="InterPro" id="IPR029510">
    <property type="entry name" value="Ald_DH_CS_GLU"/>
</dbReference>
<evidence type="ECO:0000256" key="4">
    <source>
        <dbReference type="PIRSR" id="PIRSR036492-1"/>
    </source>
</evidence>
<feature type="domain" description="Aldehyde dehydrogenase" evidence="7">
    <location>
        <begin position="14"/>
        <end position="463"/>
    </location>
</feature>